<dbReference type="AlphaFoldDB" id="A0A363NP17"/>
<feature type="domain" description="Calcineurin-like phosphoesterase" evidence="1">
    <location>
        <begin position="11"/>
        <end position="163"/>
    </location>
</feature>
<reference evidence="2 3" key="1">
    <citation type="submission" date="2018-04" db="EMBL/GenBank/DDBJ databases">
        <title>Sphingobacterium sp. M46 Genome.</title>
        <authorList>
            <person name="Cheng J."/>
            <person name="Li Y."/>
        </authorList>
    </citation>
    <scope>NUCLEOTIDE SEQUENCE [LARGE SCALE GENOMIC DNA]</scope>
    <source>
        <strain evidence="2 3">M46</strain>
    </source>
</reference>
<accession>A0A363NP17</accession>
<dbReference type="InterPro" id="IPR051693">
    <property type="entry name" value="UPF0046_metallophosphoest"/>
</dbReference>
<dbReference type="PANTHER" id="PTHR12905">
    <property type="entry name" value="METALLOPHOSPHOESTERASE"/>
    <property type="match status" value="1"/>
</dbReference>
<dbReference type="Pfam" id="PF00149">
    <property type="entry name" value="Metallophos"/>
    <property type="match status" value="1"/>
</dbReference>
<organism evidence="2 3">
    <name type="scientific">Sphingobacterium athyrii</name>
    <dbReference type="NCBI Taxonomy" id="2152717"/>
    <lineage>
        <taxon>Bacteria</taxon>
        <taxon>Pseudomonadati</taxon>
        <taxon>Bacteroidota</taxon>
        <taxon>Sphingobacteriia</taxon>
        <taxon>Sphingobacteriales</taxon>
        <taxon>Sphingobacteriaceae</taxon>
        <taxon>Sphingobacterium</taxon>
    </lineage>
</organism>
<gene>
    <name evidence="2" type="ORF">DCO56_20155</name>
</gene>
<dbReference type="OrthoDB" id="332939at2"/>
<dbReference type="RefSeq" id="WP_108635553.1">
    <property type="nucleotide sequence ID" value="NZ_QCXX01000006.1"/>
</dbReference>
<dbReference type="Gene3D" id="3.60.21.10">
    <property type="match status" value="1"/>
</dbReference>
<dbReference type="InterPro" id="IPR004843">
    <property type="entry name" value="Calcineurin-like_PHP"/>
</dbReference>
<protein>
    <recommendedName>
        <fullName evidence="1">Calcineurin-like phosphoesterase domain-containing protein</fullName>
    </recommendedName>
</protein>
<dbReference type="GO" id="GO:0016787">
    <property type="term" value="F:hydrolase activity"/>
    <property type="evidence" value="ECO:0007669"/>
    <property type="project" value="InterPro"/>
</dbReference>
<evidence type="ECO:0000259" key="1">
    <source>
        <dbReference type="Pfam" id="PF00149"/>
    </source>
</evidence>
<keyword evidence="3" id="KW-1185">Reference proteome</keyword>
<dbReference type="EMBL" id="QCXX01000006">
    <property type="protein sequence ID" value="PUV22525.1"/>
    <property type="molecule type" value="Genomic_DNA"/>
</dbReference>
<evidence type="ECO:0000313" key="3">
    <source>
        <dbReference type="Proteomes" id="UP000250831"/>
    </source>
</evidence>
<name>A0A363NP17_9SPHI</name>
<comment type="caution">
    <text evidence="2">The sequence shown here is derived from an EMBL/GenBank/DDBJ whole genome shotgun (WGS) entry which is preliminary data.</text>
</comment>
<dbReference type="SUPFAM" id="SSF56300">
    <property type="entry name" value="Metallo-dependent phosphatases"/>
    <property type="match status" value="1"/>
</dbReference>
<sequence length="188" mass="21395">MHIIKLKGQNVLLLSDTHGMHRQLDIPEGIDIIIHCGDICDAGDMVQLSDFFVWYAGLAIPHKIFVHGNHDLLFELEPLQSKKLIPEGIHWLNDSSVRINDIQVMGISGFPFFHHMESEVQIDIMVSHYPPAGILDNGYGSTEIREFVLERSPKYHVFGHNHADYGKKKVKAIQFINTSLYELLKGKL</sequence>
<dbReference type="Proteomes" id="UP000250831">
    <property type="component" value="Unassembled WGS sequence"/>
</dbReference>
<dbReference type="PANTHER" id="PTHR12905:SF0">
    <property type="entry name" value="CALCINEURIN-LIKE PHOSPHOESTERASE DOMAIN-CONTAINING PROTEIN"/>
    <property type="match status" value="1"/>
</dbReference>
<proteinExistence type="predicted"/>
<evidence type="ECO:0000313" key="2">
    <source>
        <dbReference type="EMBL" id="PUV22525.1"/>
    </source>
</evidence>
<dbReference type="InterPro" id="IPR029052">
    <property type="entry name" value="Metallo-depent_PP-like"/>
</dbReference>